<dbReference type="Pfam" id="PF02954">
    <property type="entry name" value="HTH_8"/>
    <property type="match status" value="1"/>
</dbReference>
<dbReference type="AlphaFoldDB" id="A0A2S5KRH0"/>
<evidence type="ECO:0000313" key="3">
    <source>
        <dbReference type="Proteomes" id="UP000238196"/>
    </source>
</evidence>
<gene>
    <name evidence="2" type="ORF">C4K68_10210</name>
</gene>
<dbReference type="SUPFAM" id="SSF46689">
    <property type="entry name" value="Homeodomain-like"/>
    <property type="match status" value="1"/>
</dbReference>
<protein>
    <recommendedName>
        <fullName evidence="1">DNA binding HTH domain-containing protein</fullName>
    </recommendedName>
</protein>
<feature type="domain" description="DNA binding HTH" evidence="1">
    <location>
        <begin position="55"/>
        <end position="90"/>
    </location>
</feature>
<dbReference type="Gene3D" id="1.10.10.60">
    <property type="entry name" value="Homeodomain-like"/>
    <property type="match status" value="1"/>
</dbReference>
<dbReference type="PRINTS" id="PR01590">
    <property type="entry name" value="HTHFIS"/>
</dbReference>
<evidence type="ECO:0000313" key="2">
    <source>
        <dbReference type="EMBL" id="PPC77457.1"/>
    </source>
</evidence>
<sequence length="100" mass="10802">MDTPSIVRSSSTMTCQRYYRHPAATAAVTGLQPAGGCPLRPSWDDDQPAGLLHNSEQQLIASVVAAHNGNLAAAARELGISRTTLYRKIRANPHLVERSH</sequence>
<dbReference type="InterPro" id="IPR002197">
    <property type="entry name" value="HTH_Fis"/>
</dbReference>
<comment type="caution">
    <text evidence="2">The sequence shown here is derived from an EMBL/GenBank/DDBJ whole genome shotgun (WGS) entry which is preliminary data.</text>
</comment>
<dbReference type="GO" id="GO:0043565">
    <property type="term" value="F:sequence-specific DNA binding"/>
    <property type="evidence" value="ECO:0007669"/>
    <property type="project" value="InterPro"/>
</dbReference>
<evidence type="ECO:0000259" key="1">
    <source>
        <dbReference type="Pfam" id="PF02954"/>
    </source>
</evidence>
<name>A0A2S5KRH0_9PROT</name>
<dbReference type="EMBL" id="PRLP01000033">
    <property type="protein sequence ID" value="PPC77457.1"/>
    <property type="molecule type" value="Genomic_DNA"/>
</dbReference>
<organism evidence="2 3">
    <name type="scientific">Proteobacteria bacterium 228</name>
    <dbReference type="NCBI Taxonomy" id="2083153"/>
    <lineage>
        <taxon>Bacteria</taxon>
        <taxon>Pseudomonadati</taxon>
        <taxon>Pseudomonadota</taxon>
    </lineage>
</organism>
<accession>A0A2S5KRH0</accession>
<reference evidence="2 3" key="1">
    <citation type="submission" date="2018-02" db="EMBL/GenBank/DDBJ databases">
        <title>novel marine gammaproteobacteria from coastal saline agro ecosystem.</title>
        <authorList>
            <person name="Krishnan R."/>
            <person name="Ramesh Kumar N."/>
        </authorList>
    </citation>
    <scope>NUCLEOTIDE SEQUENCE [LARGE SCALE GENOMIC DNA]</scope>
    <source>
        <strain evidence="2 3">228</strain>
    </source>
</reference>
<dbReference type="InterPro" id="IPR009057">
    <property type="entry name" value="Homeodomain-like_sf"/>
</dbReference>
<dbReference type="Proteomes" id="UP000238196">
    <property type="component" value="Unassembled WGS sequence"/>
</dbReference>
<proteinExistence type="predicted"/>